<feature type="compositionally biased region" description="Pro residues" evidence="3">
    <location>
        <begin position="131"/>
        <end position="141"/>
    </location>
</feature>
<reference evidence="5 6" key="1">
    <citation type="submission" date="2017-11" db="EMBL/GenBank/DDBJ databases">
        <title>De-novo sequencing of pomegranate (Punica granatum L.) genome.</title>
        <authorList>
            <person name="Akparov Z."/>
            <person name="Amiraslanov A."/>
            <person name="Hajiyeva S."/>
            <person name="Abbasov M."/>
            <person name="Kaur K."/>
            <person name="Hamwieh A."/>
            <person name="Solovyev V."/>
            <person name="Salamov A."/>
            <person name="Braich B."/>
            <person name="Kosarev P."/>
            <person name="Mahmoud A."/>
            <person name="Hajiyev E."/>
            <person name="Babayeva S."/>
            <person name="Izzatullayeva V."/>
            <person name="Mammadov A."/>
            <person name="Mammadov A."/>
            <person name="Sharifova S."/>
            <person name="Ojaghi J."/>
            <person name="Eynullazada K."/>
            <person name="Bayramov B."/>
            <person name="Abdulazimova A."/>
            <person name="Shahmuradov I."/>
        </authorList>
    </citation>
    <scope>NUCLEOTIDE SEQUENCE [LARGE SCALE GENOMIC DNA]</scope>
    <source>
        <strain evidence="6">cv. AG2017</strain>
        <tissue evidence="5">Leaf</tissue>
    </source>
</reference>
<evidence type="ECO:0000259" key="4">
    <source>
        <dbReference type="Pfam" id="PF00031"/>
    </source>
</evidence>
<organism evidence="5 6">
    <name type="scientific">Punica granatum</name>
    <name type="common">Pomegranate</name>
    <dbReference type="NCBI Taxonomy" id="22663"/>
    <lineage>
        <taxon>Eukaryota</taxon>
        <taxon>Viridiplantae</taxon>
        <taxon>Streptophyta</taxon>
        <taxon>Embryophyta</taxon>
        <taxon>Tracheophyta</taxon>
        <taxon>Spermatophyta</taxon>
        <taxon>Magnoliopsida</taxon>
        <taxon>eudicotyledons</taxon>
        <taxon>Gunneridae</taxon>
        <taxon>Pentapetalae</taxon>
        <taxon>rosids</taxon>
        <taxon>malvids</taxon>
        <taxon>Myrtales</taxon>
        <taxon>Lythraceae</taxon>
        <taxon>Punica</taxon>
    </lineage>
</organism>
<dbReference type="GO" id="GO:0004869">
    <property type="term" value="F:cysteine-type endopeptidase inhibitor activity"/>
    <property type="evidence" value="ECO:0007669"/>
    <property type="project" value="UniProtKB-KW"/>
</dbReference>
<keyword evidence="2" id="KW-0789">Thiol protease inhibitor</keyword>
<comment type="caution">
    <text evidence="5">The sequence shown here is derived from an EMBL/GenBank/DDBJ whole genome shotgun (WGS) entry which is preliminary data.</text>
</comment>
<accession>A0A2I0I4B8</accession>
<dbReference type="NCBIfam" id="TIGR01638">
    <property type="entry name" value="Atha_cystat_rel"/>
    <property type="match status" value="1"/>
</dbReference>
<dbReference type="InterPro" id="IPR006525">
    <property type="entry name" value="Cystatin-related_pln"/>
</dbReference>
<dbReference type="SUPFAM" id="SSF54403">
    <property type="entry name" value="Cystatin/monellin"/>
    <property type="match status" value="1"/>
</dbReference>
<dbReference type="InterPro" id="IPR046350">
    <property type="entry name" value="Cystatin_sf"/>
</dbReference>
<evidence type="ECO:0000313" key="5">
    <source>
        <dbReference type="EMBL" id="PKI38801.1"/>
    </source>
</evidence>
<sequence length="294" mass="33056">MHSMNDEEWKAYSKQLDESQGFDVGEFPNVFHYGLIQPMSFEGDDEDLIYFTNLGIAHYNEKEVASLKLVEILKVNAQACSPFNFYITFEAKDASTGERGTYQTKVYGRCPIKSSYVDFTRVKPETKPEVPAAPRPEPPASLHPSLPHTNSSAHANPLPDETTDSEEHERVLEFERYLKMGRGEPLRKKRTDPRAPAPSSRPRLGRTPPYSSMNKGIEAHEQSLAPIEIDRIPEEEEAGGGYGGGGEAERRRGEWDHGLVMKRTDGERGRSFSSVLALYLFRSLRSAHPLGMNL</sequence>
<evidence type="ECO:0000256" key="3">
    <source>
        <dbReference type="SAM" id="MobiDB-lite"/>
    </source>
</evidence>
<feature type="region of interest" description="Disordered" evidence="3">
    <location>
        <begin position="123"/>
        <end position="215"/>
    </location>
</feature>
<dbReference type="Gene3D" id="3.10.450.10">
    <property type="match status" value="1"/>
</dbReference>
<dbReference type="Pfam" id="PF00031">
    <property type="entry name" value="Cystatin"/>
    <property type="match status" value="1"/>
</dbReference>
<dbReference type="InterPro" id="IPR000010">
    <property type="entry name" value="Cystatin_dom"/>
</dbReference>
<dbReference type="AlphaFoldDB" id="A0A2I0I4B8"/>
<evidence type="ECO:0000313" key="6">
    <source>
        <dbReference type="Proteomes" id="UP000233551"/>
    </source>
</evidence>
<feature type="compositionally biased region" description="Basic and acidic residues" evidence="3">
    <location>
        <begin position="165"/>
        <end position="186"/>
    </location>
</feature>
<proteinExistence type="predicted"/>
<keyword evidence="6" id="KW-1185">Reference proteome</keyword>
<dbReference type="PANTHER" id="PTHR31260:SF28">
    <property type="entry name" value="CYSTATIN DOMAIN PROTEIN"/>
    <property type="match status" value="1"/>
</dbReference>
<dbReference type="EMBL" id="PGOL01004021">
    <property type="protein sequence ID" value="PKI38801.1"/>
    <property type="molecule type" value="Genomic_DNA"/>
</dbReference>
<feature type="domain" description="Cystatin" evidence="4">
    <location>
        <begin position="44"/>
        <end position="104"/>
    </location>
</feature>
<dbReference type="STRING" id="22663.A0A2I0I4B8"/>
<gene>
    <name evidence="5" type="ORF">CRG98_040806</name>
</gene>
<keyword evidence="1" id="KW-0646">Protease inhibitor</keyword>
<dbReference type="PANTHER" id="PTHR31260">
    <property type="entry name" value="CYSTATIN/MONELLIN SUPERFAMILY PROTEIN"/>
    <property type="match status" value="1"/>
</dbReference>
<evidence type="ECO:0000256" key="1">
    <source>
        <dbReference type="ARBA" id="ARBA00022690"/>
    </source>
</evidence>
<protein>
    <recommendedName>
        <fullName evidence="4">Cystatin domain-containing protein</fullName>
    </recommendedName>
</protein>
<name>A0A2I0I4B8_PUNGR</name>
<dbReference type="Proteomes" id="UP000233551">
    <property type="component" value="Unassembled WGS sequence"/>
</dbReference>
<evidence type="ECO:0000256" key="2">
    <source>
        <dbReference type="ARBA" id="ARBA00022704"/>
    </source>
</evidence>
<dbReference type="InterPro" id="IPR006462">
    <property type="entry name" value="MS5"/>
</dbReference>